<sequence>MESTQWYAAILGGIISLMLFSLLHIKFTSNAGSWLHLLFLQHLRYRYIFVQRRWFNLTRLQAVLLAMYIAGNISALSLSYPSHRGIEANKRDLEQRAAILALTNFCILYYSGSTHQLANWFKIDRDLYAAVHRWVGRVAALEAILHVVVVLMLRPRAGSIILSGVVSIATTACSIVFYLKWALNLKWMAWSMQNLKRLSCFRLPDFLASLAMPDWHTIFALGALSSTFWHIITLPASSTVTKVAIVIISSLWLMLTIFRLGRILFYSTSAKVLDVWPRQGTIRIRAHVPRRIPISPGAYIYVFCRRSAFVFDVSRGQPIYVIPDGEGKDWIERGAESFTFLVPRNPHSWILERLQKGQGLLIDGPYSDNPHPENYENIFLAARGAGIISALTVAMFITARKKHDAEKRAQTQVPSGWNRNAPAIGMDSSAHKPSVHKDDRPKSLFRDSTRRIDLYWSLDENTQEEWVADHIKKLQILDKEHPIVYICCFYPSRNGIPGFSTVVPSEYVHCYYNTKSGAELIVEKLEEGETFAFSGEAQIISCGGDDFRNLIRNSALRMLSRRHHVQLSEFSMRSAYESFPPNVTNLPVHGRSDEEHQGFI</sequence>
<reference evidence="4" key="1">
    <citation type="journal article" date="2021" name="Nat. Commun.">
        <title>Genetic determinants of endophytism in the Arabidopsis root mycobiome.</title>
        <authorList>
            <person name="Mesny F."/>
            <person name="Miyauchi S."/>
            <person name="Thiergart T."/>
            <person name="Pickel B."/>
            <person name="Atanasova L."/>
            <person name="Karlsson M."/>
            <person name="Huettel B."/>
            <person name="Barry K.W."/>
            <person name="Haridas S."/>
            <person name="Chen C."/>
            <person name="Bauer D."/>
            <person name="Andreopoulos W."/>
            <person name="Pangilinan J."/>
            <person name="LaButti K."/>
            <person name="Riley R."/>
            <person name="Lipzen A."/>
            <person name="Clum A."/>
            <person name="Drula E."/>
            <person name="Henrissat B."/>
            <person name="Kohler A."/>
            <person name="Grigoriev I.V."/>
            <person name="Martin F.M."/>
            <person name="Hacquard S."/>
        </authorList>
    </citation>
    <scope>NUCLEOTIDE SEQUENCE</scope>
    <source>
        <strain evidence="4">MPI-SDFR-AT-0073</strain>
    </source>
</reference>
<keyword evidence="1" id="KW-0813">Transport</keyword>
<feature type="transmembrane region" description="Helical" evidence="3">
    <location>
        <begin position="62"/>
        <end position="81"/>
    </location>
</feature>
<evidence type="ECO:0000313" key="5">
    <source>
        <dbReference type="Proteomes" id="UP000758603"/>
    </source>
</evidence>
<dbReference type="Proteomes" id="UP000758603">
    <property type="component" value="Unassembled WGS sequence"/>
</dbReference>
<keyword evidence="3" id="KW-0472">Membrane</keyword>
<dbReference type="PANTHER" id="PTHR32361:SF26">
    <property type="entry name" value="FAD-BINDING 8 DOMAIN-CONTAINING PROTEIN-RELATED"/>
    <property type="match status" value="1"/>
</dbReference>
<proteinExistence type="predicted"/>
<dbReference type="GO" id="GO:0005886">
    <property type="term" value="C:plasma membrane"/>
    <property type="evidence" value="ECO:0007669"/>
    <property type="project" value="TreeGrafter"/>
</dbReference>
<evidence type="ECO:0000256" key="2">
    <source>
        <dbReference type="SAM" id="MobiDB-lite"/>
    </source>
</evidence>
<accession>A0A9P8UV76</accession>
<keyword evidence="3" id="KW-0812">Transmembrane</keyword>
<protein>
    <recommendedName>
        <fullName evidence="6">FAD-binding FR-type domain-containing protein</fullName>
    </recommendedName>
</protein>
<gene>
    <name evidence="4" type="ORF">BKA67DRAFT_674710</name>
</gene>
<dbReference type="InterPro" id="IPR051410">
    <property type="entry name" value="Ferric/Cupric_Reductase"/>
</dbReference>
<feature type="transmembrane region" description="Helical" evidence="3">
    <location>
        <begin position="160"/>
        <end position="183"/>
    </location>
</feature>
<feature type="transmembrane region" description="Helical" evidence="3">
    <location>
        <begin position="215"/>
        <end position="236"/>
    </location>
</feature>
<dbReference type="GO" id="GO:0000293">
    <property type="term" value="F:ferric-chelate reductase activity"/>
    <property type="evidence" value="ECO:0007669"/>
    <property type="project" value="TreeGrafter"/>
</dbReference>
<dbReference type="GO" id="GO:0006879">
    <property type="term" value="P:intracellular iron ion homeostasis"/>
    <property type="evidence" value="ECO:0007669"/>
    <property type="project" value="TreeGrafter"/>
</dbReference>
<feature type="transmembrane region" description="Helical" evidence="3">
    <location>
        <begin position="243"/>
        <end position="265"/>
    </location>
</feature>
<dbReference type="Gene3D" id="3.40.50.80">
    <property type="entry name" value="Nucleotide-binding domain of ferredoxin-NADP reductase (FNR) module"/>
    <property type="match status" value="1"/>
</dbReference>
<organism evidence="4 5">
    <name type="scientific">Truncatella angustata</name>
    <dbReference type="NCBI Taxonomy" id="152316"/>
    <lineage>
        <taxon>Eukaryota</taxon>
        <taxon>Fungi</taxon>
        <taxon>Dikarya</taxon>
        <taxon>Ascomycota</taxon>
        <taxon>Pezizomycotina</taxon>
        <taxon>Sordariomycetes</taxon>
        <taxon>Xylariomycetidae</taxon>
        <taxon>Amphisphaeriales</taxon>
        <taxon>Sporocadaceae</taxon>
        <taxon>Truncatella</taxon>
    </lineage>
</organism>
<keyword evidence="5" id="KW-1185">Reference proteome</keyword>
<feature type="transmembrane region" description="Helical" evidence="3">
    <location>
        <begin position="131"/>
        <end position="153"/>
    </location>
</feature>
<feature type="transmembrane region" description="Helical" evidence="3">
    <location>
        <begin position="6"/>
        <end position="25"/>
    </location>
</feature>
<feature type="transmembrane region" description="Helical" evidence="3">
    <location>
        <begin position="378"/>
        <end position="399"/>
    </location>
</feature>
<dbReference type="OrthoDB" id="4746332at2759"/>
<feature type="region of interest" description="Disordered" evidence="2">
    <location>
        <begin position="407"/>
        <end position="442"/>
    </location>
</feature>
<evidence type="ECO:0000256" key="1">
    <source>
        <dbReference type="ARBA" id="ARBA00022448"/>
    </source>
</evidence>
<comment type="caution">
    <text evidence="4">The sequence shown here is derived from an EMBL/GenBank/DDBJ whole genome shotgun (WGS) entry which is preliminary data.</text>
</comment>
<evidence type="ECO:0008006" key="6">
    <source>
        <dbReference type="Google" id="ProtNLM"/>
    </source>
</evidence>
<evidence type="ECO:0000256" key="3">
    <source>
        <dbReference type="SAM" id="Phobius"/>
    </source>
</evidence>
<dbReference type="InterPro" id="IPR039261">
    <property type="entry name" value="FNR_nucleotide-bd"/>
</dbReference>
<dbReference type="PANTHER" id="PTHR32361">
    <property type="entry name" value="FERRIC/CUPRIC REDUCTASE TRANSMEMBRANE COMPONENT"/>
    <property type="match status" value="1"/>
</dbReference>
<dbReference type="AlphaFoldDB" id="A0A9P8UV76"/>
<dbReference type="GO" id="GO:0006826">
    <property type="term" value="P:iron ion transport"/>
    <property type="evidence" value="ECO:0007669"/>
    <property type="project" value="TreeGrafter"/>
</dbReference>
<keyword evidence="3" id="KW-1133">Transmembrane helix</keyword>
<feature type="transmembrane region" description="Helical" evidence="3">
    <location>
        <begin position="93"/>
        <end position="111"/>
    </location>
</feature>
<dbReference type="EMBL" id="JAGPXC010000002">
    <property type="protein sequence ID" value="KAH6658620.1"/>
    <property type="molecule type" value="Genomic_DNA"/>
</dbReference>
<evidence type="ECO:0000313" key="4">
    <source>
        <dbReference type="EMBL" id="KAH6658620.1"/>
    </source>
</evidence>
<dbReference type="RefSeq" id="XP_045962854.1">
    <property type="nucleotide sequence ID" value="XM_046108764.1"/>
</dbReference>
<dbReference type="GO" id="GO:0015677">
    <property type="term" value="P:copper ion import"/>
    <property type="evidence" value="ECO:0007669"/>
    <property type="project" value="TreeGrafter"/>
</dbReference>
<name>A0A9P8UV76_9PEZI</name>
<dbReference type="GeneID" id="70137655"/>